<dbReference type="GO" id="GO:0051920">
    <property type="term" value="F:peroxiredoxin activity"/>
    <property type="evidence" value="ECO:0007669"/>
    <property type="project" value="InterPro"/>
</dbReference>
<comment type="caution">
    <text evidence="2">The sequence shown here is derived from an EMBL/GenBank/DDBJ whole genome shotgun (WGS) entry which is preliminary data.</text>
</comment>
<name>A0A7K0FZH2_9SPHI</name>
<dbReference type="OrthoDB" id="9801997at2"/>
<dbReference type="InterPro" id="IPR029032">
    <property type="entry name" value="AhpD-like"/>
</dbReference>
<dbReference type="PANTHER" id="PTHR34846:SF10">
    <property type="entry name" value="CYTOPLASMIC PROTEIN"/>
    <property type="match status" value="1"/>
</dbReference>
<dbReference type="EMBL" id="WKKH01000018">
    <property type="protein sequence ID" value="MRX76997.1"/>
    <property type="molecule type" value="Genomic_DNA"/>
</dbReference>
<evidence type="ECO:0000259" key="1">
    <source>
        <dbReference type="Pfam" id="PF02627"/>
    </source>
</evidence>
<dbReference type="PANTHER" id="PTHR34846">
    <property type="entry name" value="4-CARBOXYMUCONOLACTONE DECARBOXYLASE FAMILY PROTEIN (AFU_ORTHOLOGUE AFUA_6G11590)"/>
    <property type="match status" value="1"/>
</dbReference>
<evidence type="ECO:0000313" key="3">
    <source>
        <dbReference type="Proteomes" id="UP000487757"/>
    </source>
</evidence>
<gene>
    <name evidence="2" type="ORF">GJU39_12965</name>
</gene>
<keyword evidence="3" id="KW-1185">Reference proteome</keyword>
<dbReference type="Pfam" id="PF02627">
    <property type="entry name" value="CMD"/>
    <property type="match status" value="1"/>
</dbReference>
<accession>A0A7K0FZH2</accession>
<dbReference type="Gene3D" id="1.20.1290.10">
    <property type="entry name" value="AhpD-like"/>
    <property type="match status" value="1"/>
</dbReference>
<organism evidence="2 3">
    <name type="scientific">Pedobacter petrophilus</name>
    <dbReference type="NCBI Taxonomy" id="1908241"/>
    <lineage>
        <taxon>Bacteria</taxon>
        <taxon>Pseudomonadati</taxon>
        <taxon>Bacteroidota</taxon>
        <taxon>Sphingobacteriia</taxon>
        <taxon>Sphingobacteriales</taxon>
        <taxon>Sphingobacteriaceae</taxon>
        <taxon>Pedobacter</taxon>
    </lineage>
</organism>
<dbReference type="NCBIfam" id="TIGR00778">
    <property type="entry name" value="ahpD_dom"/>
    <property type="match status" value="1"/>
</dbReference>
<dbReference type="AlphaFoldDB" id="A0A7K0FZH2"/>
<evidence type="ECO:0000313" key="2">
    <source>
        <dbReference type="EMBL" id="MRX76997.1"/>
    </source>
</evidence>
<dbReference type="InterPro" id="IPR003779">
    <property type="entry name" value="CMD-like"/>
</dbReference>
<proteinExistence type="predicted"/>
<dbReference type="Proteomes" id="UP000487757">
    <property type="component" value="Unassembled WGS sequence"/>
</dbReference>
<feature type="domain" description="Carboxymuconolactone decarboxylase-like" evidence="1">
    <location>
        <begin position="11"/>
        <end position="87"/>
    </location>
</feature>
<dbReference type="InterPro" id="IPR004675">
    <property type="entry name" value="AhpD_core"/>
</dbReference>
<dbReference type="RefSeq" id="WP_154281224.1">
    <property type="nucleotide sequence ID" value="NZ_JBHUJQ010000001.1"/>
</dbReference>
<reference evidence="2 3" key="1">
    <citation type="submission" date="2019-11" db="EMBL/GenBank/DDBJ databases">
        <title>Pedobacter petrophilus genome.</title>
        <authorList>
            <person name="Feldbauer M.J."/>
            <person name="Newman J.D."/>
        </authorList>
    </citation>
    <scope>NUCLEOTIDE SEQUENCE [LARGE SCALE GENOMIC DNA]</scope>
    <source>
        <strain evidence="2 3">LMG 29686</strain>
    </source>
</reference>
<dbReference type="SUPFAM" id="SSF69118">
    <property type="entry name" value="AhpD-like"/>
    <property type="match status" value="1"/>
</dbReference>
<sequence length="149" mass="17270">MNRLKMNEAFPESYKLLREIDTLIKKTGIPPLYLELIKLRASQLNGCAYCLNIHSNDAIKYGEDPKRIYVLSAWREAKEWFTEEEQVILQLTEEITQIRNHGISDEVYNKSIELFGEQKTVYLITAAININSWNRLGVGLNMHPVNNKS</sequence>
<protein>
    <submittedName>
        <fullName evidence="2">Carboxymuconolactone decarboxylase family protein</fullName>
    </submittedName>
</protein>